<comment type="caution">
    <text evidence="2">The sequence shown here is derived from an EMBL/GenBank/DDBJ whole genome shotgun (WGS) entry which is preliminary data.</text>
</comment>
<dbReference type="GO" id="GO:0003676">
    <property type="term" value="F:nucleic acid binding"/>
    <property type="evidence" value="ECO:0007669"/>
    <property type="project" value="InterPro"/>
</dbReference>
<sequence length="319" mass="35599">MTGNATLAIASKALHVLVTLRKPKVGGTTALDPLAKALEQLTFSKFGPKIVIDPEYKRYNVDDPAIAEKLHEAGYDAYITGLVYLRMALYVLNGSNTTPQPATPKQEGEDVEMESEGGAQMGVEKPTKVEANPSFRLRTSDQLTPYYNKLHVMRSAVQVVNLAGEEDGRSFSILFQPQCGNTVHCILTIGHLEPINFHWVDDSRAWLIVRDVNKIKDVITGPLGLDHVRQFLPGGNLEDKGRDAGVTSGAAQIEILTWLQWWDLDQISKKASEKEGEKEGEEEGEKEGEVLDGTFWTWASWPVARRWKIVVTKFIDRKR</sequence>
<evidence type="ECO:0000313" key="3">
    <source>
        <dbReference type="Proteomes" id="UP000274822"/>
    </source>
</evidence>
<gene>
    <name evidence="2" type="ORF">BC938DRAFT_475648</name>
</gene>
<dbReference type="AlphaFoldDB" id="A0A433PR11"/>
<feature type="region of interest" description="Disordered" evidence="1">
    <location>
        <begin position="96"/>
        <end position="126"/>
    </location>
</feature>
<dbReference type="EMBL" id="RBNJ01021312">
    <property type="protein sequence ID" value="RUS19973.1"/>
    <property type="molecule type" value="Genomic_DNA"/>
</dbReference>
<dbReference type="Proteomes" id="UP000274822">
    <property type="component" value="Unassembled WGS sequence"/>
</dbReference>
<reference evidence="2 3" key="1">
    <citation type="journal article" date="2018" name="New Phytol.">
        <title>Phylogenomics of Endogonaceae and evolution of mycorrhizas within Mucoromycota.</title>
        <authorList>
            <person name="Chang Y."/>
            <person name="Desiro A."/>
            <person name="Na H."/>
            <person name="Sandor L."/>
            <person name="Lipzen A."/>
            <person name="Clum A."/>
            <person name="Barry K."/>
            <person name="Grigoriev I.V."/>
            <person name="Martin F.M."/>
            <person name="Stajich J.E."/>
            <person name="Smith M.E."/>
            <person name="Bonito G."/>
            <person name="Spatafora J.W."/>
        </authorList>
    </citation>
    <scope>NUCLEOTIDE SEQUENCE [LARGE SCALE GENOMIC DNA]</scope>
    <source>
        <strain evidence="2 3">AD002</strain>
    </source>
</reference>
<dbReference type="InterPro" id="IPR036397">
    <property type="entry name" value="RNaseH_sf"/>
</dbReference>
<name>A0A433PR11_9FUNG</name>
<keyword evidence="3" id="KW-1185">Reference proteome</keyword>
<evidence type="ECO:0000256" key="1">
    <source>
        <dbReference type="SAM" id="MobiDB-lite"/>
    </source>
</evidence>
<accession>A0A433PR11</accession>
<dbReference type="Gene3D" id="3.30.420.10">
    <property type="entry name" value="Ribonuclease H-like superfamily/Ribonuclease H"/>
    <property type="match status" value="1"/>
</dbReference>
<organism evidence="2 3">
    <name type="scientific">Jimgerdemannia flammicorona</name>
    <dbReference type="NCBI Taxonomy" id="994334"/>
    <lineage>
        <taxon>Eukaryota</taxon>
        <taxon>Fungi</taxon>
        <taxon>Fungi incertae sedis</taxon>
        <taxon>Mucoromycota</taxon>
        <taxon>Mucoromycotina</taxon>
        <taxon>Endogonomycetes</taxon>
        <taxon>Endogonales</taxon>
        <taxon>Endogonaceae</taxon>
        <taxon>Jimgerdemannia</taxon>
    </lineage>
</organism>
<proteinExistence type="predicted"/>
<protein>
    <submittedName>
        <fullName evidence="2">Uncharacterized protein</fullName>
    </submittedName>
</protein>
<evidence type="ECO:0000313" key="2">
    <source>
        <dbReference type="EMBL" id="RUS19973.1"/>
    </source>
</evidence>